<comment type="caution">
    <text evidence="2">The sequence shown here is derived from an EMBL/GenBank/DDBJ whole genome shotgun (WGS) entry which is preliminary data.</text>
</comment>
<protein>
    <submittedName>
        <fullName evidence="2">Uncharacterized protein</fullName>
    </submittedName>
</protein>
<name>A0ABP6DCU1_9ACTN</name>
<evidence type="ECO:0000313" key="2">
    <source>
        <dbReference type="EMBL" id="GAA2639681.1"/>
    </source>
</evidence>
<dbReference type="EMBL" id="BAAARJ010000036">
    <property type="protein sequence ID" value="GAA2639681.1"/>
    <property type="molecule type" value="Genomic_DNA"/>
</dbReference>
<proteinExistence type="predicted"/>
<evidence type="ECO:0000256" key="1">
    <source>
        <dbReference type="SAM" id="MobiDB-lite"/>
    </source>
</evidence>
<reference evidence="3" key="1">
    <citation type="journal article" date="2019" name="Int. J. Syst. Evol. Microbiol.">
        <title>The Global Catalogue of Microorganisms (GCM) 10K type strain sequencing project: providing services to taxonomists for standard genome sequencing and annotation.</title>
        <authorList>
            <consortium name="The Broad Institute Genomics Platform"/>
            <consortium name="The Broad Institute Genome Sequencing Center for Infectious Disease"/>
            <person name="Wu L."/>
            <person name="Ma J."/>
        </authorList>
    </citation>
    <scope>NUCLEOTIDE SEQUENCE [LARGE SCALE GENOMIC DNA]</scope>
    <source>
        <strain evidence="3">JCM 16373</strain>
    </source>
</reference>
<keyword evidence="3" id="KW-1185">Reference proteome</keyword>
<dbReference type="RefSeq" id="WP_344570742.1">
    <property type="nucleotide sequence ID" value="NZ_BAAARJ010000036.1"/>
</dbReference>
<dbReference type="InterPro" id="IPR012338">
    <property type="entry name" value="Beta-lactam/transpept-like"/>
</dbReference>
<feature type="region of interest" description="Disordered" evidence="1">
    <location>
        <begin position="20"/>
        <end position="58"/>
    </location>
</feature>
<accession>A0ABP6DCU1</accession>
<organism evidence="2 3">
    <name type="scientific">Streptomyces axinellae</name>
    <dbReference type="NCBI Taxonomy" id="552788"/>
    <lineage>
        <taxon>Bacteria</taxon>
        <taxon>Bacillati</taxon>
        <taxon>Actinomycetota</taxon>
        <taxon>Actinomycetes</taxon>
        <taxon>Kitasatosporales</taxon>
        <taxon>Streptomycetaceae</taxon>
        <taxon>Streptomyces</taxon>
    </lineage>
</organism>
<gene>
    <name evidence="2" type="ORF">GCM10009863_65930</name>
</gene>
<dbReference type="Gene3D" id="3.40.710.10">
    <property type="entry name" value="DD-peptidase/beta-lactamase superfamily"/>
    <property type="match status" value="1"/>
</dbReference>
<sequence>MSTGADVTAFWTALWTGKPLAPAEPAEPAEMRKTVPDGEGERYGLGVERYERTPGFVT</sequence>
<evidence type="ECO:0000313" key="3">
    <source>
        <dbReference type="Proteomes" id="UP001501447"/>
    </source>
</evidence>
<feature type="compositionally biased region" description="Basic and acidic residues" evidence="1">
    <location>
        <begin position="29"/>
        <end position="52"/>
    </location>
</feature>
<dbReference type="Proteomes" id="UP001501447">
    <property type="component" value="Unassembled WGS sequence"/>
</dbReference>